<comment type="subcellular location">
    <subcellularLocation>
        <location evidence="1">Endoplasmic reticulum membrane</location>
        <topology evidence="1">Multi-pass membrane protein</topology>
    </subcellularLocation>
</comment>
<reference evidence="10 11" key="1">
    <citation type="journal article" date="2021" name="Nat. Commun.">
        <title>Genetic determinants of endophytism in the Arabidopsis root mycobiome.</title>
        <authorList>
            <person name="Mesny F."/>
            <person name="Miyauchi S."/>
            <person name="Thiergart T."/>
            <person name="Pickel B."/>
            <person name="Atanasova L."/>
            <person name="Karlsson M."/>
            <person name="Huettel B."/>
            <person name="Barry K.W."/>
            <person name="Haridas S."/>
            <person name="Chen C."/>
            <person name="Bauer D."/>
            <person name="Andreopoulos W."/>
            <person name="Pangilinan J."/>
            <person name="LaButti K."/>
            <person name="Riley R."/>
            <person name="Lipzen A."/>
            <person name="Clum A."/>
            <person name="Drula E."/>
            <person name="Henrissat B."/>
            <person name="Kohler A."/>
            <person name="Grigoriev I.V."/>
            <person name="Martin F.M."/>
            <person name="Hacquard S."/>
        </authorList>
    </citation>
    <scope>NUCLEOTIDE SEQUENCE [LARGE SCALE GENOMIC DNA]</scope>
    <source>
        <strain evidence="10 11">MPI-CAGE-CH-0241</strain>
    </source>
</reference>
<feature type="compositionally biased region" description="Basic and acidic residues" evidence="8">
    <location>
        <begin position="511"/>
        <end position="539"/>
    </location>
</feature>
<dbReference type="GO" id="GO:0042500">
    <property type="term" value="F:aspartic endopeptidase activity, intramembrane cleaving"/>
    <property type="evidence" value="ECO:0007669"/>
    <property type="project" value="InterPro"/>
</dbReference>
<evidence type="ECO:0000256" key="7">
    <source>
        <dbReference type="ARBA" id="ARBA00023136"/>
    </source>
</evidence>
<evidence type="ECO:0000256" key="8">
    <source>
        <dbReference type="SAM" id="MobiDB-lite"/>
    </source>
</evidence>
<dbReference type="InterPro" id="IPR007369">
    <property type="entry name" value="Peptidase_A22B_SPP"/>
</dbReference>
<comment type="caution">
    <text evidence="10">The sequence shown here is derived from an EMBL/GenBank/DDBJ whole genome shotgun (WGS) entry which is preliminary data.</text>
</comment>
<accession>A0A9P8WCA1</accession>
<dbReference type="GO" id="GO:0098553">
    <property type="term" value="C:lumenal side of endoplasmic reticulum membrane"/>
    <property type="evidence" value="ECO:0007669"/>
    <property type="project" value="TreeGrafter"/>
</dbReference>
<dbReference type="EMBL" id="JAGPYM010000005">
    <property type="protein sequence ID" value="KAH6894128.1"/>
    <property type="molecule type" value="Genomic_DNA"/>
</dbReference>
<dbReference type="OrthoDB" id="29661at2759"/>
<dbReference type="GO" id="GO:0006465">
    <property type="term" value="P:signal peptide processing"/>
    <property type="evidence" value="ECO:0007669"/>
    <property type="project" value="TreeGrafter"/>
</dbReference>
<feature type="region of interest" description="Disordered" evidence="8">
    <location>
        <begin position="511"/>
        <end position="542"/>
    </location>
</feature>
<dbReference type="PANTHER" id="PTHR12174">
    <property type="entry name" value="SIGNAL PEPTIDE PEPTIDASE"/>
    <property type="match status" value="1"/>
</dbReference>
<feature type="transmembrane region" description="Helical" evidence="9">
    <location>
        <begin position="320"/>
        <end position="341"/>
    </location>
</feature>
<keyword evidence="3 9" id="KW-0812">Transmembrane</keyword>
<dbReference type="AlphaFoldDB" id="A0A9P8WCA1"/>
<evidence type="ECO:0000313" key="11">
    <source>
        <dbReference type="Proteomes" id="UP000777438"/>
    </source>
</evidence>
<evidence type="ECO:0000256" key="1">
    <source>
        <dbReference type="ARBA" id="ARBA00004477"/>
    </source>
</evidence>
<dbReference type="GO" id="GO:0098554">
    <property type="term" value="C:cytoplasmic side of endoplasmic reticulum membrane"/>
    <property type="evidence" value="ECO:0007669"/>
    <property type="project" value="TreeGrafter"/>
</dbReference>
<feature type="transmembrane region" description="Helical" evidence="9">
    <location>
        <begin position="282"/>
        <end position="300"/>
    </location>
</feature>
<protein>
    <submittedName>
        <fullName evidence="10">Signal peptide peptidase-domain-containing protein</fullName>
    </submittedName>
</protein>
<evidence type="ECO:0000256" key="9">
    <source>
        <dbReference type="SAM" id="Phobius"/>
    </source>
</evidence>
<dbReference type="Proteomes" id="UP000777438">
    <property type="component" value="Unassembled WGS sequence"/>
</dbReference>
<evidence type="ECO:0000256" key="4">
    <source>
        <dbReference type="ARBA" id="ARBA00022801"/>
    </source>
</evidence>
<keyword evidence="5" id="KW-0256">Endoplasmic reticulum</keyword>
<keyword evidence="6 9" id="KW-1133">Transmembrane helix</keyword>
<dbReference type="SMART" id="SM00730">
    <property type="entry name" value="PSN"/>
    <property type="match status" value="1"/>
</dbReference>
<feature type="transmembrane region" description="Helical" evidence="9">
    <location>
        <begin position="230"/>
        <end position="247"/>
    </location>
</feature>
<dbReference type="Pfam" id="PF04258">
    <property type="entry name" value="Peptidase_A22B"/>
    <property type="match status" value="1"/>
</dbReference>
<evidence type="ECO:0000256" key="5">
    <source>
        <dbReference type="ARBA" id="ARBA00022824"/>
    </source>
</evidence>
<evidence type="ECO:0000313" key="10">
    <source>
        <dbReference type="EMBL" id="KAH6894128.1"/>
    </source>
</evidence>
<feature type="transmembrane region" description="Helical" evidence="9">
    <location>
        <begin position="450"/>
        <end position="468"/>
    </location>
</feature>
<keyword evidence="7 9" id="KW-0472">Membrane</keyword>
<dbReference type="GO" id="GO:0033619">
    <property type="term" value="P:membrane protein proteolysis"/>
    <property type="evidence" value="ECO:0007669"/>
    <property type="project" value="TreeGrafter"/>
</dbReference>
<keyword evidence="11" id="KW-1185">Reference proteome</keyword>
<evidence type="ECO:0000256" key="6">
    <source>
        <dbReference type="ARBA" id="ARBA00022989"/>
    </source>
</evidence>
<dbReference type="PANTHER" id="PTHR12174:SF23">
    <property type="entry name" value="MINOR HISTOCOMPATIBILITY ANTIGEN H13"/>
    <property type="match status" value="1"/>
</dbReference>
<feature type="region of interest" description="Disordered" evidence="8">
    <location>
        <begin position="53"/>
        <end position="75"/>
    </location>
</feature>
<evidence type="ECO:0000256" key="2">
    <source>
        <dbReference type="ARBA" id="ARBA00006859"/>
    </source>
</evidence>
<evidence type="ECO:0000256" key="3">
    <source>
        <dbReference type="ARBA" id="ARBA00022692"/>
    </source>
</evidence>
<proteinExistence type="inferred from homology"/>
<sequence length="557" mass="61794">MADSHPPLGATSSSEGFSYLQYFQKVDFLLLEIKLVISTLGIIWLGAHASLRRPPSAAPAKDQKPGEEDEEEQSFSQGLEPTDAILFPVMAACVLMGLYHAIQWLKDPDIINTLIRNYIATISVASLVNLYSHGMDLATGFLFPRYWRGRDGKLRAVDQRTRTVKLCDAVGNPSPGTNDSLNPFPGFLRFLGASEKLSSAAWSVRDLLKRRWAVKIFVHGFGKKEGKIKFCNIVAVLMAVTTVISYSYTSATVLANTLGYGMCYGSFQLISPTDYITGSMLLTGLFVYDIVMVFYTPYMVTVATKLDAPIKLTFTVADRSSILGLGDIVIPGILIAMALRFDLYLHYKRKIKYESTDLKLVEKDPSTGTVVTRSEMKHREVKAKYVNVKSNWGDYLWVREGIFSRPKIMPPALQATIFKKTYFYASMTGYLLGMLVTLVMLLVFRRGQPALLYLVPGVLGALWTTALLRGELKAMWSYTEDGSIDTVDVVVDLDGDGKPIKQIGELKDGIVDTTKSGDGETAEQHENKQEEEKHAEKGGHKVLILSVEAPDDEIESL</sequence>
<organism evidence="10 11">
    <name type="scientific">Thelonectria olida</name>
    <dbReference type="NCBI Taxonomy" id="1576542"/>
    <lineage>
        <taxon>Eukaryota</taxon>
        <taxon>Fungi</taxon>
        <taxon>Dikarya</taxon>
        <taxon>Ascomycota</taxon>
        <taxon>Pezizomycotina</taxon>
        <taxon>Sordariomycetes</taxon>
        <taxon>Hypocreomycetidae</taxon>
        <taxon>Hypocreales</taxon>
        <taxon>Nectriaceae</taxon>
        <taxon>Thelonectria</taxon>
    </lineage>
</organism>
<feature type="transmembrane region" description="Helical" evidence="9">
    <location>
        <begin position="28"/>
        <end position="47"/>
    </location>
</feature>
<name>A0A9P8WCA1_9HYPO</name>
<comment type="similarity">
    <text evidence="2">Belongs to the peptidase A22B family.</text>
</comment>
<keyword evidence="4" id="KW-0378">Hydrolase</keyword>
<gene>
    <name evidence="10" type="ORF">B0T10DRAFT_479600</name>
</gene>
<dbReference type="InterPro" id="IPR006639">
    <property type="entry name" value="Preselin/SPP"/>
</dbReference>
<feature type="transmembrane region" description="Helical" evidence="9">
    <location>
        <begin position="422"/>
        <end position="444"/>
    </location>
</feature>